<sequence length="152" mass="15908">GLPGLSLAWGMWERGTGMAGRLAAVDHARADRRGVLEITHAEGLDLFDTALRDGASLLVPIKLDLAALRADAAAGGSVPHLLRGLVRPGRRQAGTAAPQDNALVRRLTALAPAEQEELLLDLVRTQVAAVLGYAGPEAVRAETAFKEAGFDS</sequence>
<proteinExistence type="predicted"/>
<evidence type="ECO:0000313" key="5">
    <source>
        <dbReference type="Proteomes" id="UP000037274"/>
    </source>
</evidence>
<dbReference type="PANTHER" id="PTHR43775">
    <property type="entry name" value="FATTY ACID SYNTHASE"/>
    <property type="match status" value="1"/>
</dbReference>
<dbReference type="RefSeq" id="WP_048574749.1">
    <property type="nucleotide sequence ID" value="NZ_LFEH01000438.1"/>
</dbReference>
<dbReference type="InterPro" id="IPR050091">
    <property type="entry name" value="PKS_NRPS_Biosynth_Enz"/>
</dbReference>
<feature type="non-terminal residue" evidence="4">
    <location>
        <position position="1"/>
    </location>
</feature>
<feature type="non-terminal residue" evidence="4">
    <location>
        <position position="152"/>
    </location>
</feature>
<keyword evidence="1" id="KW-0808">Transferase</keyword>
<gene>
    <name evidence="4" type="ORF">ACH49_30840</name>
</gene>
<dbReference type="InterPro" id="IPR009081">
    <property type="entry name" value="PP-bd_ACP"/>
</dbReference>
<accession>A0ABR5HPT1</accession>
<dbReference type="Gene3D" id="3.40.50.720">
    <property type="entry name" value="NAD(P)-binding Rossmann-like Domain"/>
    <property type="match status" value="1"/>
</dbReference>
<name>A0ABR5HPT1_STRLW</name>
<dbReference type="SUPFAM" id="SSF47336">
    <property type="entry name" value="ACP-like"/>
    <property type="match status" value="1"/>
</dbReference>
<feature type="domain" description="Carrier" evidence="3">
    <location>
        <begin position="117"/>
        <end position="152"/>
    </location>
</feature>
<evidence type="ECO:0000313" key="4">
    <source>
        <dbReference type="EMBL" id="KMS65649.1"/>
    </source>
</evidence>
<keyword evidence="2" id="KW-0511">Multifunctional enzyme</keyword>
<protein>
    <recommendedName>
        <fullName evidence="3">Carrier domain-containing protein</fullName>
    </recommendedName>
</protein>
<dbReference type="Proteomes" id="UP000037274">
    <property type="component" value="Unassembled WGS sequence"/>
</dbReference>
<evidence type="ECO:0000256" key="2">
    <source>
        <dbReference type="ARBA" id="ARBA00023268"/>
    </source>
</evidence>
<organism evidence="4 5">
    <name type="scientific">Streptomyces leeuwenhoekii</name>
    <dbReference type="NCBI Taxonomy" id="1437453"/>
    <lineage>
        <taxon>Bacteria</taxon>
        <taxon>Bacillati</taxon>
        <taxon>Actinomycetota</taxon>
        <taxon>Actinomycetes</taxon>
        <taxon>Kitasatosporales</taxon>
        <taxon>Streptomycetaceae</taxon>
        <taxon>Streptomyces</taxon>
    </lineage>
</organism>
<dbReference type="PANTHER" id="PTHR43775:SF51">
    <property type="entry name" value="INACTIVE PHENOLPHTHIOCEROL SYNTHESIS POLYKETIDE SYNTHASE TYPE I PKS1-RELATED"/>
    <property type="match status" value="1"/>
</dbReference>
<evidence type="ECO:0000256" key="1">
    <source>
        <dbReference type="ARBA" id="ARBA00022679"/>
    </source>
</evidence>
<keyword evidence="5" id="KW-1185">Reference proteome</keyword>
<reference evidence="4 5" key="1">
    <citation type="submission" date="2015-06" db="EMBL/GenBank/DDBJ databases">
        <title>Draft genome sequence of Streptomyces leeuwenhoekii C58, which produces the novel lasso peptide, chaxapeptin.</title>
        <authorList>
            <person name="Yi Y."/>
            <person name="Hai D."/>
            <person name="Jaspars M."/>
            <person name="Sheng H."/>
            <person name="Rateb M.E."/>
            <person name="Bull A."/>
            <person name="Goodfellow M."/>
            <person name="Asenjo J.A."/>
            <person name="Ebel R."/>
        </authorList>
    </citation>
    <scope>NUCLEOTIDE SEQUENCE [LARGE SCALE GENOMIC DNA]</scope>
    <source>
        <strain evidence="4 5">C58</strain>
    </source>
</reference>
<evidence type="ECO:0000259" key="3">
    <source>
        <dbReference type="PROSITE" id="PS50075"/>
    </source>
</evidence>
<dbReference type="EMBL" id="LFEH01000438">
    <property type="protein sequence ID" value="KMS65649.1"/>
    <property type="molecule type" value="Genomic_DNA"/>
</dbReference>
<dbReference type="InterPro" id="IPR036736">
    <property type="entry name" value="ACP-like_sf"/>
</dbReference>
<comment type="caution">
    <text evidence="4">The sequence shown here is derived from an EMBL/GenBank/DDBJ whole genome shotgun (WGS) entry which is preliminary data.</text>
</comment>
<dbReference type="PROSITE" id="PS50075">
    <property type="entry name" value="CARRIER"/>
    <property type="match status" value="1"/>
</dbReference>
<dbReference type="Gene3D" id="1.10.1200.10">
    <property type="entry name" value="ACP-like"/>
    <property type="match status" value="1"/>
</dbReference>